<comment type="caution">
    <text evidence="5">The sequence shown here is derived from an EMBL/GenBank/DDBJ whole genome shotgun (WGS) entry which is preliminary data.</text>
</comment>
<evidence type="ECO:0000259" key="4">
    <source>
        <dbReference type="Pfam" id="PF00144"/>
    </source>
</evidence>
<evidence type="ECO:0000256" key="3">
    <source>
        <dbReference type="SAM" id="SignalP"/>
    </source>
</evidence>
<feature type="region of interest" description="Disordered" evidence="2">
    <location>
        <begin position="419"/>
        <end position="464"/>
    </location>
</feature>
<dbReference type="Proteomes" id="UP001222325">
    <property type="component" value="Unassembled WGS sequence"/>
</dbReference>
<dbReference type="InterPro" id="IPR012338">
    <property type="entry name" value="Beta-lactam/transpept-like"/>
</dbReference>
<evidence type="ECO:0000313" key="5">
    <source>
        <dbReference type="EMBL" id="KAJ7104474.1"/>
    </source>
</evidence>
<organism evidence="5 6">
    <name type="scientific">Mycena belliarum</name>
    <dbReference type="NCBI Taxonomy" id="1033014"/>
    <lineage>
        <taxon>Eukaryota</taxon>
        <taxon>Fungi</taxon>
        <taxon>Dikarya</taxon>
        <taxon>Basidiomycota</taxon>
        <taxon>Agaricomycotina</taxon>
        <taxon>Agaricomycetes</taxon>
        <taxon>Agaricomycetidae</taxon>
        <taxon>Agaricales</taxon>
        <taxon>Marasmiineae</taxon>
        <taxon>Mycenaceae</taxon>
        <taxon>Mycena</taxon>
    </lineage>
</organism>
<comment type="similarity">
    <text evidence="1">Belongs to the peptidase S12 family.</text>
</comment>
<dbReference type="PANTHER" id="PTHR46825">
    <property type="entry name" value="D-ALANYL-D-ALANINE-CARBOXYPEPTIDASE/ENDOPEPTIDASE AMPH"/>
    <property type="match status" value="1"/>
</dbReference>
<gene>
    <name evidence="5" type="ORF">B0H15DRAFT_27477</name>
</gene>
<dbReference type="Pfam" id="PF00144">
    <property type="entry name" value="Beta-lactamase"/>
    <property type="match status" value="1"/>
</dbReference>
<dbReference type="InterPro" id="IPR001466">
    <property type="entry name" value="Beta-lactam-related"/>
</dbReference>
<dbReference type="InterPro" id="IPR050491">
    <property type="entry name" value="AmpC-like"/>
</dbReference>
<evidence type="ECO:0000313" key="6">
    <source>
        <dbReference type="Proteomes" id="UP001222325"/>
    </source>
</evidence>
<evidence type="ECO:0000256" key="1">
    <source>
        <dbReference type="ARBA" id="ARBA00038215"/>
    </source>
</evidence>
<keyword evidence="3" id="KW-0732">Signal</keyword>
<reference evidence="5" key="1">
    <citation type="submission" date="2023-03" db="EMBL/GenBank/DDBJ databases">
        <title>Massive genome expansion in bonnet fungi (Mycena s.s.) driven by repeated elements and novel gene families across ecological guilds.</title>
        <authorList>
            <consortium name="Lawrence Berkeley National Laboratory"/>
            <person name="Harder C.B."/>
            <person name="Miyauchi S."/>
            <person name="Viragh M."/>
            <person name="Kuo A."/>
            <person name="Thoen E."/>
            <person name="Andreopoulos B."/>
            <person name="Lu D."/>
            <person name="Skrede I."/>
            <person name="Drula E."/>
            <person name="Henrissat B."/>
            <person name="Morin E."/>
            <person name="Kohler A."/>
            <person name="Barry K."/>
            <person name="LaButti K."/>
            <person name="Morin E."/>
            <person name="Salamov A."/>
            <person name="Lipzen A."/>
            <person name="Mereny Z."/>
            <person name="Hegedus B."/>
            <person name="Baldrian P."/>
            <person name="Stursova M."/>
            <person name="Weitz H."/>
            <person name="Taylor A."/>
            <person name="Grigoriev I.V."/>
            <person name="Nagy L.G."/>
            <person name="Martin F."/>
            <person name="Kauserud H."/>
        </authorList>
    </citation>
    <scope>NUCLEOTIDE SEQUENCE</scope>
    <source>
        <strain evidence="5">CBHHK173m</strain>
    </source>
</reference>
<dbReference type="AlphaFoldDB" id="A0AAD6XV29"/>
<dbReference type="EMBL" id="JARJCN010000001">
    <property type="protein sequence ID" value="KAJ7104474.1"/>
    <property type="molecule type" value="Genomic_DNA"/>
</dbReference>
<dbReference type="SUPFAM" id="SSF56601">
    <property type="entry name" value="beta-lactamase/transpeptidase-like"/>
    <property type="match status" value="1"/>
</dbReference>
<protein>
    <submittedName>
        <fullName evidence="5">Beta-lactamase/transpeptidase-like protein</fullName>
    </submittedName>
</protein>
<sequence length="604" mass="64913">MRFIWAALVFGAPLARCASQVPPTRDDVWVNKRQDKVITEELSSYIQGQLQAGNVTGLSVGIVLPGGNVEFGTWGNHTEAGDAVTPGTIFNLGSCSKAFLSASLGILMQDFEDGKNQTALPGPVAKFSWYSKVRDLLPEEWQVEDEWATEKTDLRDLLSHVTGLPAHDLAYAPDESSRDVVLRMRHLRAAYELRQHYEYSNQMYIAGAHVVSRYAGMPYRDFVEKRILSPLGMASSTLHPDRAFATGKFTQFFMPSGRRIPFFTREQTADMIAGPAGVMSTAEDMTLWMKMLLNGGVDGPTNTTIVPRATVDLATSAISVMLDKGPGPTFSIAGYGLGWIRVAYRGHELIQHAGGAPGVATQVDLYPYDGFGIVVLANTRATTAGATSNIASAIADRLFGLPVARDAARAAAVPGPNVARDVPRPLTPADSTVVRGGAQCPAAVPERKERKAPRDVPTPPTPADYTGTYSNAGYGNVTLCSPASTSAHCLQVMQAFGKVAAATGRPTPATDLFAAWPRFWGSHLRLYPYSGASYVVEATNLYVGGYGANTTAFEDATPAAVASFMMEEGRVVGLGMTVALGESWRAKRGGSIRDVSDVWFEKLE</sequence>
<name>A0AAD6XV29_9AGAR</name>
<proteinExistence type="inferred from homology"/>
<feature type="domain" description="Beta-lactamase-related" evidence="4">
    <location>
        <begin position="44"/>
        <end position="386"/>
    </location>
</feature>
<dbReference type="Gene3D" id="3.40.710.10">
    <property type="entry name" value="DD-peptidase/beta-lactamase superfamily"/>
    <property type="match status" value="1"/>
</dbReference>
<feature type="chain" id="PRO_5042012165" evidence="3">
    <location>
        <begin position="20"/>
        <end position="604"/>
    </location>
</feature>
<dbReference type="PANTHER" id="PTHR46825:SF15">
    <property type="entry name" value="BETA-LACTAMASE-RELATED DOMAIN-CONTAINING PROTEIN"/>
    <property type="match status" value="1"/>
</dbReference>
<feature type="compositionally biased region" description="Basic and acidic residues" evidence="2">
    <location>
        <begin position="445"/>
        <end position="454"/>
    </location>
</feature>
<evidence type="ECO:0000256" key="2">
    <source>
        <dbReference type="SAM" id="MobiDB-lite"/>
    </source>
</evidence>
<feature type="signal peptide" evidence="3">
    <location>
        <begin position="1"/>
        <end position="19"/>
    </location>
</feature>
<keyword evidence="6" id="KW-1185">Reference proteome</keyword>
<accession>A0AAD6XV29</accession>